<evidence type="ECO:0000313" key="7">
    <source>
        <dbReference type="Proteomes" id="UP000285405"/>
    </source>
</evidence>
<keyword evidence="1" id="KW-0175">Coiled coil</keyword>
<reference evidence="6 7" key="1">
    <citation type="journal article" date="2018" name="BMC Genomics">
        <title>Comparative genome analyses reveal sequence features reflecting distinct modes of host-adaptation between dicot and monocot powdery mildew.</title>
        <authorList>
            <person name="Wu Y."/>
            <person name="Ma X."/>
            <person name="Pan Z."/>
            <person name="Kale S.D."/>
            <person name="Song Y."/>
            <person name="King H."/>
            <person name="Zhang Q."/>
            <person name="Presley C."/>
            <person name="Deng X."/>
            <person name="Wei C.I."/>
            <person name="Xiao S."/>
        </authorList>
    </citation>
    <scope>NUCLEOTIDE SEQUENCE [LARGE SCALE GENOMIC DNA]</scope>
    <source>
        <strain evidence="6">UCSC1</strain>
    </source>
</reference>
<evidence type="ECO:0000259" key="4">
    <source>
        <dbReference type="Pfam" id="PF21046"/>
    </source>
</evidence>
<proteinExistence type="predicted"/>
<feature type="domain" description="Rad26-like C-terminal" evidence="4">
    <location>
        <begin position="655"/>
        <end position="719"/>
    </location>
</feature>
<dbReference type="CDD" id="cd22265">
    <property type="entry name" value="UDM1_RNF168"/>
    <property type="match status" value="1"/>
</dbReference>
<feature type="domain" description="Rad26-like helical repeats" evidence="3">
    <location>
        <begin position="447"/>
        <end position="648"/>
    </location>
</feature>
<gene>
    <name evidence="6" type="ORF">GcC1_026010</name>
</gene>
<comment type="caution">
    <text evidence="6">The sequence shown here is derived from an EMBL/GenBank/DDBJ whole genome shotgun (WGS) entry which is preliminary data.</text>
</comment>
<dbReference type="Pfam" id="PF12331">
    <property type="entry name" value="Rad26-like_helical_rpts"/>
    <property type="match status" value="1"/>
</dbReference>
<evidence type="ECO:0000259" key="5">
    <source>
        <dbReference type="Pfam" id="PF21048"/>
    </source>
</evidence>
<evidence type="ECO:0000259" key="3">
    <source>
        <dbReference type="Pfam" id="PF12331"/>
    </source>
</evidence>
<dbReference type="OrthoDB" id="5245063at2759"/>
<evidence type="ECO:0000313" key="6">
    <source>
        <dbReference type="EMBL" id="RKF81358.1"/>
    </source>
</evidence>
<name>A0A420J3K1_9PEZI</name>
<dbReference type="Pfam" id="PF21048">
    <property type="entry name" value="Rad26-like_N"/>
    <property type="match status" value="1"/>
</dbReference>
<dbReference type="InterPro" id="IPR048379">
    <property type="entry name" value="Rad26-like_C"/>
</dbReference>
<evidence type="ECO:0000256" key="1">
    <source>
        <dbReference type="SAM" id="Coils"/>
    </source>
</evidence>
<feature type="coiled-coil region" evidence="1">
    <location>
        <begin position="137"/>
        <end position="242"/>
    </location>
</feature>
<accession>A0A420J3K1</accession>
<evidence type="ECO:0000256" key="2">
    <source>
        <dbReference type="SAM" id="MobiDB-lite"/>
    </source>
</evidence>
<dbReference type="AlphaFoldDB" id="A0A420J3K1"/>
<feature type="region of interest" description="Disordered" evidence="2">
    <location>
        <begin position="276"/>
        <end position="304"/>
    </location>
</feature>
<feature type="domain" description="Rad26-like N-terminal" evidence="5">
    <location>
        <begin position="341"/>
        <end position="385"/>
    </location>
</feature>
<dbReference type="EMBL" id="MCBR01002695">
    <property type="protein sequence ID" value="RKF81358.1"/>
    <property type="molecule type" value="Genomic_DNA"/>
</dbReference>
<dbReference type="Pfam" id="PF21046">
    <property type="entry name" value="Rad26-like_C"/>
    <property type="match status" value="1"/>
</dbReference>
<protein>
    <submittedName>
        <fullName evidence="6">Putative dna repair protein rad26</fullName>
    </submittedName>
</protein>
<organism evidence="6 7">
    <name type="scientific">Golovinomyces cichoracearum</name>
    <dbReference type="NCBI Taxonomy" id="62708"/>
    <lineage>
        <taxon>Eukaryota</taxon>
        <taxon>Fungi</taxon>
        <taxon>Dikarya</taxon>
        <taxon>Ascomycota</taxon>
        <taxon>Pezizomycotina</taxon>
        <taxon>Leotiomycetes</taxon>
        <taxon>Erysiphales</taxon>
        <taxon>Erysiphaceae</taxon>
        <taxon>Golovinomyces</taxon>
    </lineage>
</organism>
<sequence length="728" mass="83148">MDGFTDEENFYDDDDLDDLPHEKFTELENDAIQYTQAQTQARLRVDTISDYGNDLEDDDLKDAAMSDECSSTQLIVPSFQQNITAVTTGSQNNERTDSPNPSYGHETSLSLRNIKASQHEILIKHQAFQSDSVNAQVISLQKQVEDLISERDSLKQDLFSKTGEVAIVRSKQEKTVQDYERQLLALQKLNAEKLERQQKELDIARASEKNTAIDREFIKRDLAEESERVRRLNRAREKRKESNPEFAVTPKRRKILSIRDGFNDDEIKFLSPSNYSPSKSLKDLTGSPSRMTKRKTDESPEGTLNPTIFDDFQTLDKGPMSAIFDQITLSNLTIENDRLDFIGTILDHCVDKKHLRTIQELGKYALPSAPHQNLQGLIIAKISDLCRKRPIIDPPLGVCNILIKIWIDCVEEKYFEPLYLLIDWLELALELKTSFLAPQLVDSVLPIAQRTADFIAIPRFQSQPTEKLDRYINLSACMSLIYSISLGCMANPQDITRFWKLMRWDFVLLMLSTNQFERDYDLILRLLSTSTMKYSFGALPGGEKQDLQTGWIIDRLTYPLNEHPCIPMSTEKFNSKILSKVRLKILQIMTRMSKSSYASKALATHTHAIGRLVCLISDEIDVLYDFYYEDGYSAEIINTAMRLLYHLVTKHECAIEIQQNLSYVHGGSQKYLLSLSRLNFLEEDLVLESGIDSDVPGFALELLELIVTPEEGDAIQSAFSNQLILCDQ</sequence>
<dbReference type="InterPro" id="IPR048380">
    <property type="entry name" value="Rad26-like_N"/>
</dbReference>
<dbReference type="Proteomes" id="UP000285405">
    <property type="component" value="Unassembled WGS sequence"/>
</dbReference>
<dbReference type="InterPro" id="IPR022093">
    <property type="entry name" value="Rad26-like_helical"/>
</dbReference>